<dbReference type="GO" id="GO:0022857">
    <property type="term" value="F:transmembrane transporter activity"/>
    <property type="evidence" value="ECO:0007669"/>
    <property type="project" value="UniProtKB-UniRule"/>
</dbReference>
<comment type="subcellular location">
    <subcellularLocation>
        <location evidence="1 9">Cell inner membrane</location>
        <topology evidence="1 9">Multi-pass membrane protein</topology>
    </subcellularLocation>
</comment>
<organism evidence="11 12">
    <name type="scientific">Aquabacter spiritensis</name>
    <dbReference type="NCBI Taxonomy" id="933073"/>
    <lineage>
        <taxon>Bacteria</taxon>
        <taxon>Pseudomonadati</taxon>
        <taxon>Pseudomonadota</taxon>
        <taxon>Alphaproteobacteria</taxon>
        <taxon>Hyphomicrobiales</taxon>
        <taxon>Xanthobacteraceae</taxon>
        <taxon>Aquabacter</taxon>
    </lineage>
</organism>
<accession>A0A4R3LTR4</accession>
<dbReference type="Pfam" id="PF04290">
    <property type="entry name" value="DctQ"/>
    <property type="match status" value="1"/>
</dbReference>
<keyword evidence="2 9" id="KW-0813">Transport</keyword>
<reference evidence="11 12" key="1">
    <citation type="submission" date="2019-03" db="EMBL/GenBank/DDBJ databases">
        <title>Genomic Encyclopedia of Type Strains, Phase IV (KMG-IV): sequencing the most valuable type-strain genomes for metagenomic binning, comparative biology and taxonomic classification.</title>
        <authorList>
            <person name="Goeker M."/>
        </authorList>
    </citation>
    <scope>NUCLEOTIDE SEQUENCE [LARGE SCALE GENOMIC DNA]</scope>
    <source>
        <strain evidence="11 12">DSM 9035</strain>
    </source>
</reference>
<protein>
    <recommendedName>
        <fullName evidence="9">TRAP transporter small permease protein</fullName>
    </recommendedName>
</protein>
<comment type="similarity">
    <text evidence="8 9">Belongs to the TRAP transporter small permease family.</text>
</comment>
<dbReference type="EMBL" id="SMAI01000011">
    <property type="protein sequence ID" value="TCT02969.1"/>
    <property type="molecule type" value="Genomic_DNA"/>
</dbReference>
<name>A0A4R3LTR4_9HYPH</name>
<comment type="subunit">
    <text evidence="9">The complex comprises the extracytoplasmic solute receptor protein and the two transmembrane proteins.</text>
</comment>
<evidence type="ECO:0000256" key="6">
    <source>
        <dbReference type="ARBA" id="ARBA00022989"/>
    </source>
</evidence>
<evidence type="ECO:0000256" key="7">
    <source>
        <dbReference type="ARBA" id="ARBA00023136"/>
    </source>
</evidence>
<comment type="caution">
    <text evidence="11">The sequence shown here is derived from an EMBL/GenBank/DDBJ whole genome shotgun (WGS) entry which is preliminary data.</text>
</comment>
<comment type="function">
    <text evidence="9">Part of the tripartite ATP-independent periplasmic (TRAP) transport system.</text>
</comment>
<sequence length="195" mass="21998">MMADPARTAEIHTEVTGAELAETFEQEAPIRLSAYGPEDWITLLVFWAMAGLVFTQFFTRYVLNDSFAWTEELASYALVVVVFLGAAMCVRLSRHIQVDLLYRFLPPRAGRLLATVVDLLRIAFFAYAVWLMWRYIAIVGDEPMVMVEARKDIVYYAVLAGFALMLARAVQVTIANLRRGYSVLERPAAFDGTEA</sequence>
<evidence type="ECO:0000259" key="10">
    <source>
        <dbReference type="Pfam" id="PF04290"/>
    </source>
</evidence>
<feature type="transmembrane region" description="Helical" evidence="9">
    <location>
        <begin position="40"/>
        <end position="61"/>
    </location>
</feature>
<evidence type="ECO:0000313" key="11">
    <source>
        <dbReference type="EMBL" id="TCT02969.1"/>
    </source>
</evidence>
<keyword evidence="5 9" id="KW-0812">Transmembrane</keyword>
<evidence type="ECO:0000256" key="2">
    <source>
        <dbReference type="ARBA" id="ARBA00022448"/>
    </source>
</evidence>
<dbReference type="InterPro" id="IPR007387">
    <property type="entry name" value="TRAP_DctQ"/>
</dbReference>
<feature type="transmembrane region" description="Helical" evidence="9">
    <location>
        <begin position="153"/>
        <end position="177"/>
    </location>
</feature>
<dbReference type="InterPro" id="IPR055348">
    <property type="entry name" value="DctQ"/>
</dbReference>
<evidence type="ECO:0000256" key="4">
    <source>
        <dbReference type="ARBA" id="ARBA00022519"/>
    </source>
</evidence>
<keyword evidence="4 9" id="KW-0997">Cell inner membrane</keyword>
<evidence type="ECO:0000256" key="5">
    <source>
        <dbReference type="ARBA" id="ARBA00022692"/>
    </source>
</evidence>
<evidence type="ECO:0000256" key="9">
    <source>
        <dbReference type="RuleBase" id="RU369079"/>
    </source>
</evidence>
<keyword evidence="12" id="KW-1185">Reference proteome</keyword>
<feature type="transmembrane region" description="Helical" evidence="9">
    <location>
        <begin position="112"/>
        <end position="133"/>
    </location>
</feature>
<keyword evidence="7 9" id="KW-0472">Membrane</keyword>
<dbReference type="AlphaFoldDB" id="A0A4R3LTR4"/>
<dbReference type="GO" id="GO:0015740">
    <property type="term" value="P:C4-dicarboxylate transport"/>
    <property type="evidence" value="ECO:0007669"/>
    <property type="project" value="TreeGrafter"/>
</dbReference>
<proteinExistence type="inferred from homology"/>
<dbReference type="GO" id="GO:0005886">
    <property type="term" value="C:plasma membrane"/>
    <property type="evidence" value="ECO:0007669"/>
    <property type="project" value="UniProtKB-SubCell"/>
</dbReference>
<gene>
    <name evidence="11" type="ORF">EDC64_111141</name>
</gene>
<evidence type="ECO:0000256" key="3">
    <source>
        <dbReference type="ARBA" id="ARBA00022475"/>
    </source>
</evidence>
<dbReference type="Proteomes" id="UP000294664">
    <property type="component" value="Unassembled WGS sequence"/>
</dbReference>
<feature type="domain" description="Tripartite ATP-independent periplasmic transporters DctQ component" evidence="10">
    <location>
        <begin position="49"/>
        <end position="178"/>
    </location>
</feature>
<feature type="transmembrane region" description="Helical" evidence="9">
    <location>
        <begin position="73"/>
        <end position="92"/>
    </location>
</feature>
<evidence type="ECO:0000256" key="1">
    <source>
        <dbReference type="ARBA" id="ARBA00004429"/>
    </source>
</evidence>
<evidence type="ECO:0000256" key="8">
    <source>
        <dbReference type="ARBA" id="ARBA00038436"/>
    </source>
</evidence>
<evidence type="ECO:0000313" key="12">
    <source>
        <dbReference type="Proteomes" id="UP000294664"/>
    </source>
</evidence>
<dbReference type="PANTHER" id="PTHR35011">
    <property type="entry name" value="2,3-DIKETO-L-GULONATE TRAP TRANSPORTER SMALL PERMEASE PROTEIN YIAM"/>
    <property type="match status" value="1"/>
</dbReference>
<keyword evidence="3" id="KW-1003">Cell membrane</keyword>
<keyword evidence="6 9" id="KW-1133">Transmembrane helix</keyword>
<dbReference type="PANTHER" id="PTHR35011:SF11">
    <property type="entry name" value="TRAP TRANSPORTER SMALL PERMEASE PROTEIN"/>
    <property type="match status" value="1"/>
</dbReference>